<gene>
    <name evidence="1" type="ORF">H2RhizoLitter492029_000002</name>
</gene>
<dbReference type="EMBL" id="MN032984">
    <property type="protein sequence ID" value="QDH86865.1"/>
    <property type="molecule type" value="Genomic_RNA"/>
</dbReference>
<sequence length="144" mass="15123">MLKDPLPKCDLATGEPSGAFRLLDLSPGRTVRKADSALIGVVGAHTATLTISHSASKENGAVPTDRSAVRLQVQKTTAEGKSVIAHATLVLAYPSSNFTVAEMVAIWQTLVLQLSMGNDGVFPSGTLTYAELPLAIERIILGEP</sequence>
<name>A0A514CZT8_9VIRU</name>
<proteinExistence type="predicted"/>
<reference evidence="1" key="1">
    <citation type="submission" date="2019-05" db="EMBL/GenBank/DDBJ databases">
        <title>Metatranscriptomic reconstruction reveals RNA viruses with the potential to shape carbon cycling in soil.</title>
        <authorList>
            <person name="Starr E.P."/>
            <person name="Nuccio E."/>
            <person name="Pett-Ridge J."/>
            <person name="Banfield J.F."/>
            <person name="Firestone M.K."/>
        </authorList>
    </citation>
    <scope>NUCLEOTIDE SEQUENCE</scope>
    <source>
        <strain evidence="1">H2_Rhizo_Litter_49_scaffold_2029</strain>
    </source>
</reference>
<evidence type="ECO:0000313" key="1">
    <source>
        <dbReference type="EMBL" id="QDH86865.1"/>
    </source>
</evidence>
<organism evidence="1">
    <name type="scientific">Leviviridae sp</name>
    <dbReference type="NCBI Taxonomy" id="2027243"/>
    <lineage>
        <taxon>Viruses</taxon>
        <taxon>Riboviria</taxon>
        <taxon>Orthornavirae</taxon>
        <taxon>Lenarviricota</taxon>
        <taxon>Leviviricetes</taxon>
        <taxon>Norzivirales</taxon>
        <taxon>Fiersviridae</taxon>
    </lineage>
</organism>
<accession>A0A514CZT8</accession>
<protein>
    <submittedName>
        <fullName evidence="1">Uncharacterized protein</fullName>
    </submittedName>
</protein>